<evidence type="ECO:0000313" key="6">
    <source>
        <dbReference type="Proteomes" id="UP001303946"/>
    </source>
</evidence>
<evidence type="ECO:0000256" key="2">
    <source>
        <dbReference type="ARBA" id="ARBA00022801"/>
    </source>
</evidence>
<keyword evidence="5" id="KW-0645">Protease</keyword>
<dbReference type="PANTHER" id="PTHR30023">
    <property type="entry name" value="D-ALANYL-D-ALANINE CARBOXYPEPTIDASE"/>
    <property type="match status" value="1"/>
</dbReference>
<dbReference type="PANTHER" id="PTHR30023:SF0">
    <property type="entry name" value="PENICILLIN-SENSITIVE CARBOXYPEPTIDASE A"/>
    <property type="match status" value="1"/>
</dbReference>
<feature type="signal peptide" evidence="4">
    <location>
        <begin position="1"/>
        <end position="24"/>
    </location>
</feature>
<dbReference type="Pfam" id="PF02113">
    <property type="entry name" value="Peptidase_S13"/>
    <property type="match status" value="1"/>
</dbReference>
<comment type="similarity">
    <text evidence="1">Belongs to the peptidase S13 family.</text>
</comment>
<evidence type="ECO:0000256" key="4">
    <source>
        <dbReference type="SAM" id="SignalP"/>
    </source>
</evidence>
<dbReference type="NCBIfam" id="TIGR00666">
    <property type="entry name" value="PBP4"/>
    <property type="match status" value="1"/>
</dbReference>
<dbReference type="InterPro" id="IPR012338">
    <property type="entry name" value="Beta-lactam/transpept-like"/>
</dbReference>
<accession>A0ABZ0CS69</accession>
<keyword evidence="2 5" id="KW-0378">Hydrolase</keyword>
<sequence length="521" mass="54986">MLIRDIVRGLAAAGLVCLASHATAAPIVGLPPEVDSALTRAGVPREAMVVVAQEVGASEPRLVWQPQLPVNPASLMKLVTTSAALDLLGPAWAWNTPVWIQGTTLNGVLEGNLVIKGSGDPKFVQERLWQVLRRVQQLGVREIRGDIVLDRSAFSLPPHNPGAFDAKPYSPQNTGPDALLLNYKSVQLTFTPDPARGVAVVSSEPPLAGVRIDLTVPLSPHGVCNDWREALRPDFTDPLRIRFSGHYPVACAEQFWQVAYADPASYNARVLAGLWREMGGKLIGRVRDGQAPADAPSFQVASPALAEVVRDINKFSNNVMAQQLFLTLPVAQRGGPGTPEQARDLMRSWLAERFGDAARGAVVDNGSGLSRDARLSAHLLARLLQAMYAGPSMPELMSSLPVIGVDGTLRRARNGATGRAHLKTGSLNGVAGIAGYVLSSGGRRYVVVAVINHANANLARPALEAMVQWTANDFTPPVPPQPFVVPPAEPAASAVPPVVPAPSPATPAAPASAPASAAQPG</sequence>
<dbReference type="Gene3D" id="3.50.80.20">
    <property type="entry name" value="D-Ala-D-Ala carboxypeptidase C, peptidase S13"/>
    <property type="match status" value="1"/>
</dbReference>
<organism evidence="5 6">
    <name type="scientific">Piscinibacter gummiphilus</name>
    <dbReference type="NCBI Taxonomy" id="946333"/>
    <lineage>
        <taxon>Bacteria</taxon>
        <taxon>Pseudomonadati</taxon>
        <taxon>Pseudomonadota</taxon>
        <taxon>Betaproteobacteria</taxon>
        <taxon>Burkholderiales</taxon>
        <taxon>Sphaerotilaceae</taxon>
        <taxon>Piscinibacter</taxon>
    </lineage>
</organism>
<dbReference type="InterPro" id="IPR000667">
    <property type="entry name" value="Peptidase_S13"/>
</dbReference>
<dbReference type="PRINTS" id="PR00922">
    <property type="entry name" value="DADACBPTASE3"/>
</dbReference>
<evidence type="ECO:0000256" key="1">
    <source>
        <dbReference type="ARBA" id="ARBA00006096"/>
    </source>
</evidence>
<name>A0ABZ0CS69_9BURK</name>
<proteinExistence type="inferred from homology"/>
<dbReference type="SUPFAM" id="SSF56601">
    <property type="entry name" value="beta-lactamase/transpeptidase-like"/>
    <property type="match status" value="1"/>
</dbReference>
<dbReference type="RefSeq" id="WP_316700488.1">
    <property type="nucleotide sequence ID" value="NZ_CP136336.1"/>
</dbReference>
<feature type="region of interest" description="Disordered" evidence="3">
    <location>
        <begin position="489"/>
        <end position="521"/>
    </location>
</feature>
<dbReference type="GO" id="GO:0009002">
    <property type="term" value="F:serine-type D-Ala-D-Ala carboxypeptidase activity"/>
    <property type="evidence" value="ECO:0007669"/>
    <property type="project" value="UniProtKB-EC"/>
</dbReference>
<dbReference type="Gene3D" id="3.40.710.10">
    <property type="entry name" value="DD-peptidase/beta-lactamase superfamily"/>
    <property type="match status" value="1"/>
</dbReference>
<reference evidence="5 6" key="1">
    <citation type="submission" date="2023-10" db="EMBL/GenBank/DDBJ databases">
        <title>Bacteria for the degradation of biodegradable plastic PBAT(Polybutylene adipate terephthalate).</title>
        <authorList>
            <person name="Weon H.-Y."/>
            <person name="Yeon J."/>
        </authorList>
    </citation>
    <scope>NUCLEOTIDE SEQUENCE [LARGE SCALE GENOMIC DNA]</scope>
    <source>
        <strain evidence="5 6">SBD 7-3</strain>
    </source>
</reference>
<protein>
    <submittedName>
        <fullName evidence="5">D-alanyl-D-alanine carboxypeptidase/D-alanyl-D-alanine-endopeptidase</fullName>
        <ecNumber evidence="5">3.4.16.4</ecNumber>
    </submittedName>
</protein>
<feature type="chain" id="PRO_5046605890" evidence="4">
    <location>
        <begin position="25"/>
        <end position="521"/>
    </location>
</feature>
<keyword evidence="4" id="KW-0732">Signal</keyword>
<evidence type="ECO:0000313" key="5">
    <source>
        <dbReference type="EMBL" id="WOB07833.1"/>
    </source>
</evidence>
<keyword evidence="5" id="KW-0121">Carboxypeptidase</keyword>
<keyword evidence="6" id="KW-1185">Reference proteome</keyword>
<evidence type="ECO:0000256" key="3">
    <source>
        <dbReference type="SAM" id="MobiDB-lite"/>
    </source>
</evidence>
<dbReference type="EC" id="3.4.16.4" evidence="5"/>
<feature type="compositionally biased region" description="Pro residues" evidence="3">
    <location>
        <begin position="497"/>
        <end position="507"/>
    </location>
</feature>
<dbReference type="EMBL" id="CP136336">
    <property type="protein sequence ID" value="WOB07833.1"/>
    <property type="molecule type" value="Genomic_DNA"/>
</dbReference>
<feature type="compositionally biased region" description="Low complexity" evidence="3">
    <location>
        <begin position="508"/>
        <end position="521"/>
    </location>
</feature>
<dbReference type="Proteomes" id="UP001303946">
    <property type="component" value="Chromosome"/>
</dbReference>
<gene>
    <name evidence="5" type="primary">dacB</name>
    <name evidence="5" type="ORF">RXV79_23365</name>
</gene>